<evidence type="ECO:0000313" key="2">
    <source>
        <dbReference type="EMBL" id="MBX31213.1"/>
    </source>
</evidence>
<dbReference type="AlphaFoldDB" id="A0A2P2MLX5"/>
<protein>
    <submittedName>
        <fullName evidence="2">Uncharacterized protein</fullName>
    </submittedName>
</protein>
<keyword evidence="1" id="KW-0812">Transmembrane</keyword>
<evidence type="ECO:0000256" key="1">
    <source>
        <dbReference type="SAM" id="Phobius"/>
    </source>
</evidence>
<keyword evidence="1" id="KW-1133">Transmembrane helix</keyword>
<feature type="transmembrane region" description="Helical" evidence="1">
    <location>
        <begin position="6"/>
        <end position="25"/>
    </location>
</feature>
<accession>A0A2P2MLX5</accession>
<organism evidence="2">
    <name type="scientific">Rhizophora mucronata</name>
    <name type="common">Asiatic mangrove</name>
    <dbReference type="NCBI Taxonomy" id="61149"/>
    <lineage>
        <taxon>Eukaryota</taxon>
        <taxon>Viridiplantae</taxon>
        <taxon>Streptophyta</taxon>
        <taxon>Embryophyta</taxon>
        <taxon>Tracheophyta</taxon>
        <taxon>Spermatophyta</taxon>
        <taxon>Magnoliopsida</taxon>
        <taxon>eudicotyledons</taxon>
        <taxon>Gunneridae</taxon>
        <taxon>Pentapetalae</taxon>
        <taxon>rosids</taxon>
        <taxon>fabids</taxon>
        <taxon>Malpighiales</taxon>
        <taxon>Rhizophoraceae</taxon>
        <taxon>Rhizophora</taxon>
    </lineage>
</organism>
<sequence length="75" mass="8636">MHEAILVLYFCLQLDLFASSSLVLFHMKLHLILFPCVVEYCSISGLLSLGQMMVCSHIEKIFHNQVFDRTVFEVS</sequence>
<feature type="transmembrane region" description="Helical" evidence="1">
    <location>
        <begin position="32"/>
        <end position="54"/>
    </location>
</feature>
<keyword evidence="1" id="KW-0472">Membrane</keyword>
<name>A0A2P2MLX5_RHIMU</name>
<proteinExistence type="predicted"/>
<reference evidence="2" key="1">
    <citation type="submission" date="2018-02" db="EMBL/GenBank/DDBJ databases">
        <title>Rhizophora mucronata_Transcriptome.</title>
        <authorList>
            <person name="Meera S.P."/>
            <person name="Sreeshan A."/>
            <person name="Augustine A."/>
        </authorList>
    </citation>
    <scope>NUCLEOTIDE SEQUENCE</scope>
    <source>
        <tissue evidence="2">Leaf</tissue>
    </source>
</reference>
<dbReference type="EMBL" id="GGEC01050729">
    <property type="protein sequence ID" value="MBX31213.1"/>
    <property type="molecule type" value="Transcribed_RNA"/>
</dbReference>